<evidence type="ECO:0000313" key="5">
    <source>
        <dbReference type="EMBL" id="ADZ69041.1"/>
    </source>
</evidence>
<dbReference type="PATRIC" id="fig|991905.3.peg.622"/>
<dbReference type="InterPro" id="IPR036390">
    <property type="entry name" value="WH_DNA-bd_sf"/>
</dbReference>
<evidence type="ECO:0000256" key="3">
    <source>
        <dbReference type="ARBA" id="ARBA00023163"/>
    </source>
</evidence>
<dbReference type="Proteomes" id="UP000008130">
    <property type="component" value="Chromosome"/>
</dbReference>
<dbReference type="GO" id="GO:0006950">
    <property type="term" value="P:response to stress"/>
    <property type="evidence" value="ECO:0007669"/>
    <property type="project" value="TreeGrafter"/>
</dbReference>
<organism evidence="5 6">
    <name type="scientific">Polymorphum gilvum (strain LMG 25793 / CGMCC 1.9160 / SL003B-26A1)</name>
    <dbReference type="NCBI Taxonomy" id="991905"/>
    <lineage>
        <taxon>Bacteria</taxon>
        <taxon>Pseudomonadati</taxon>
        <taxon>Pseudomonadota</taxon>
        <taxon>Alphaproteobacteria</taxon>
        <taxon>Rhodobacterales</taxon>
        <taxon>Paracoccaceae</taxon>
        <taxon>Polymorphum</taxon>
    </lineage>
</organism>
<feature type="domain" description="HTH marR-type" evidence="4">
    <location>
        <begin position="8"/>
        <end position="141"/>
    </location>
</feature>
<gene>
    <name evidence="5" type="ordered locus">SL003B_0608</name>
</gene>
<dbReference type="Gene3D" id="1.10.10.10">
    <property type="entry name" value="Winged helix-like DNA-binding domain superfamily/Winged helix DNA-binding domain"/>
    <property type="match status" value="1"/>
</dbReference>
<reference evidence="5 6" key="1">
    <citation type="journal article" date="2011" name="J. Bacteriol.">
        <title>Complete genome sequence of Polymorphum gilvum SL003B-26A1T, a crude oil-degrading bacterium from oil-polluted saline soil.</title>
        <authorList>
            <person name="Li S.G."/>
            <person name="Tang Y.Q."/>
            <person name="Nie Y."/>
            <person name="Cai M."/>
            <person name="Wu X.L."/>
        </authorList>
    </citation>
    <scope>NUCLEOTIDE SEQUENCE [LARGE SCALE GENOMIC DNA]</scope>
    <source>
        <strain evidence="6">LMG 25793 / CGMCC 1.9160 / SL003B-26A1</strain>
    </source>
</reference>
<keyword evidence="2" id="KW-0238">DNA-binding</keyword>
<evidence type="ECO:0000256" key="2">
    <source>
        <dbReference type="ARBA" id="ARBA00023125"/>
    </source>
</evidence>
<dbReference type="SMART" id="SM00347">
    <property type="entry name" value="HTH_MARR"/>
    <property type="match status" value="1"/>
</dbReference>
<dbReference type="InterPro" id="IPR000835">
    <property type="entry name" value="HTH_MarR-typ"/>
</dbReference>
<dbReference type="SUPFAM" id="SSF46785">
    <property type="entry name" value="Winged helix' DNA-binding domain"/>
    <property type="match status" value="1"/>
</dbReference>
<proteinExistence type="predicted"/>
<evidence type="ECO:0000313" key="6">
    <source>
        <dbReference type="Proteomes" id="UP000008130"/>
    </source>
</evidence>
<dbReference type="InterPro" id="IPR036388">
    <property type="entry name" value="WH-like_DNA-bd_sf"/>
</dbReference>
<dbReference type="AlphaFoldDB" id="F2J4U9"/>
<dbReference type="PRINTS" id="PR00598">
    <property type="entry name" value="HTHMARR"/>
</dbReference>
<dbReference type="EMBL" id="CP002568">
    <property type="protein sequence ID" value="ADZ69041.1"/>
    <property type="molecule type" value="Genomic_DNA"/>
</dbReference>
<dbReference type="NCBIfam" id="NF002926">
    <property type="entry name" value="PRK03573.1"/>
    <property type="match status" value="1"/>
</dbReference>
<dbReference type="PROSITE" id="PS50995">
    <property type="entry name" value="HTH_MARR_2"/>
    <property type="match status" value="1"/>
</dbReference>
<dbReference type="OrthoDB" id="7427954at2"/>
<protein>
    <submittedName>
        <fullName evidence="5">Transcriptional regulator, MarR family</fullName>
    </submittedName>
</protein>
<keyword evidence="6" id="KW-1185">Reference proteome</keyword>
<evidence type="ECO:0000259" key="4">
    <source>
        <dbReference type="PROSITE" id="PS50995"/>
    </source>
</evidence>
<keyword evidence="1" id="KW-0805">Transcription regulation</keyword>
<name>F2J4U9_POLGS</name>
<dbReference type="GO" id="GO:0003700">
    <property type="term" value="F:DNA-binding transcription factor activity"/>
    <property type="evidence" value="ECO:0007669"/>
    <property type="project" value="InterPro"/>
</dbReference>
<dbReference type="Pfam" id="PF12802">
    <property type="entry name" value="MarR_2"/>
    <property type="match status" value="1"/>
</dbReference>
<dbReference type="RefSeq" id="WP_013651365.1">
    <property type="nucleotide sequence ID" value="NC_015259.1"/>
</dbReference>
<dbReference type="STRING" id="991905.SL003B_0608"/>
<dbReference type="InterPro" id="IPR039422">
    <property type="entry name" value="MarR/SlyA-like"/>
</dbReference>
<dbReference type="PANTHER" id="PTHR33164">
    <property type="entry name" value="TRANSCRIPTIONAL REGULATOR, MARR FAMILY"/>
    <property type="match status" value="1"/>
</dbReference>
<evidence type="ECO:0000256" key="1">
    <source>
        <dbReference type="ARBA" id="ARBA00023015"/>
    </source>
</evidence>
<sequence length="164" mass="18214">MKKPLSDQEQFGLRLGLVARLWRAEIDRRLATFGLTEARWLTLLHLSRLAEAATQRELAEAVGVRGPTLVRTLDRLEAEGLIERRTEAADRRTKSVHLRAEAAPVLERIEATAAAVRAEILSDISHAEVTTCLKVFEQIAGKLGGAETAMQLTHRRTGEPWTSV</sequence>
<keyword evidence="3" id="KW-0804">Transcription</keyword>
<dbReference type="PANTHER" id="PTHR33164:SF64">
    <property type="entry name" value="TRANSCRIPTIONAL REGULATOR SLYA"/>
    <property type="match status" value="1"/>
</dbReference>
<dbReference type="KEGG" id="pgv:SL003B_0608"/>
<accession>F2J4U9</accession>
<dbReference type="HOGENOM" id="CLU_083287_18_2_5"/>
<dbReference type="eggNOG" id="COG1846">
    <property type="taxonomic scope" value="Bacteria"/>
</dbReference>
<dbReference type="GO" id="GO:0003677">
    <property type="term" value="F:DNA binding"/>
    <property type="evidence" value="ECO:0007669"/>
    <property type="project" value="UniProtKB-KW"/>
</dbReference>